<sequence length="116" mass="13314">MHGIAESKVSPCVRDLLLSIVDSSRNGDEIIAVNSDEFLTPNEAAKRIGMSRTHLYKLLDSGEIPSDRVGKHRRIRFHDLIKFEKERDKDRLELAEQFARRRETAISADREIAELL</sequence>
<name>A0A1L7D6E9_9CORY</name>
<feature type="domain" description="Helix-turn-helix" evidence="1">
    <location>
        <begin position="38"/>
        <end position="86"/>
    </location>
</feature>
<evidence type="ECO:0000313" key="3">
    <source>
        <dbReference type="Proteomes" id="UP000185491"/>
    </source>
</evidence>
<accession>A0A1L7D6E9</accession>
<dbReference type="InterPro" id="IPR009061">
    <property type="entry name" value="DNA-bd_dom_put_sf"/>
</dbReference>
<dbReference type="Pfam" id="PF12728">
    <property type="entry name" value="HTH_17"/>
    <property type="match status" value="1"/>
</dbReference>
<dbReference type="GO" id="GO:0003677">
    <property type="term" value="F:DNA binding"/>
    <property type="evidence" value="ECO:0007669"/>
    <property type="project" value="InterPro"/>
</dbReference>
<dbReference type="SUPFAM" id="SSF46955">
    <property type="entry name" value="Putative DNA-binding domain"/>
    <property type="match status" value="1"/>
</dbReference>
<evidence type="ECO:0000313" key="2">
    <source>
        <dbReference type="EMBL" id="APT93563.1"/>
    </source>
</evidence>
<organism evidence="2 3">
    <name type="scientific">Corynebacterium phocae</name>
    <dbReference type="NCBI Taxonomy" id="161895"/>
    <lineage>
        <taxon>Bacteria</taxon>
        <taxon>Bacillati</taxon>
        <taxon>Actinomycetota</taxon>
        <taxon>Actinomycetes</taxon>
        <taxon>Mycobacteriales</taxon>
        <taxon>Corynebacteriaceae</taxon>
        <taxon>Corynebacterium</taxon>
    </lineage>
</organism>
<keyword evidence="3" id="KW-1185">Reference proteome</keyword>
<protein>
    <recommendedName>
        <fullName evidence="1">Helix-turn-helix domain-containing protein</fullName>
    </recommendedName>
</protein>
<evidence type="ECO:0000259" key="1">
    <source>
        <dbReference type="Pfam" id="PF12728"/>
    </source>
</evidence>
<dbReference type="Proteomes" id="UP000185491">
    <property type="component" value="Chromosome"/>
</dbReference>
<dbReference type="KEGG" id="cpho:CPHO_00375"/>
<dbReference type="AlphaFoldDB" id="A0A1L7D6E9"/>
<dbReference type="InterPro" id="IPR010093">
    <property type="entry name" value="SinI_DNA-bd"/>
</dbReference>
<gene>
    <name evidence="2" type="ORF">CPHO_00375</name>
</gene>
<dbReference type="EMBL" id="CP009249">
    <property type="protein sequence ID" value="APT93563.1"/>
    <property type="molecule type" value="Genomic_DNA"/>
</dbReference>
<proteinExistence type="predicted"/>
<reference evidence="2 3" key="1">
    <citation type="submission" date="2014-08" db="EMBL/GenBank/DDBJ databases">
        <title>Complete genome sequence of Corynebacterium phocae M408/89/1(T)(=DSM 44612(T)), isolated from the common seal (Phoca vitulina).</title>
        <authorList>
            <person name="Ruckert C."/>
            <person name="Albersmeier A."/>
            <person name="Winkler A."/>
            <person name="Kalinowski J."/>
        </authorList>
    </citation>
    <scope>NUCLEOTIDE SEQUENCE [LARGE SCALE GENOMIC DNA]</scope>
    <source>
        <strain evidence="2 3">M408/89/1</strain>
    </source>
</reference>
<dbReference type="InterPro" id="IPR041657">
    <property type="entry name" value="HTH_17"/>
</dbReference>
<dbReference type="NCBIfam" id="TIGR01764">
    <property type="entry name" value="excise"/>
    <property type="match status" value="1"/>
</dbReference>